<proteinExistence type="predicted"/>
<protein>
    <submittedName>
        <fullName evidence="1">Uncharacterized protein</fullName>
    </submittedName>
</protein>
<dbReference type="RefSeq" id="WP_323261272.1">
    <property type="nucleotide sequence ID" value="NZ_JAYGIE010000032.1"/>
</dbReference>
<accession>A0ABU5THC2</accession>
<evidence type="ECO:0000313" key="2">
    <source>
        <dbReference type="Proteomes" id="UP001301388"/>
    </source>
</evidence>
<keyword evidence="2" id="KW-1185">Reference proteome</keyword>
<name>A0ABU5THC2_9CYAN</name>
<evidence type="ECO:0000313" key="1">
    <source>
        <dbReference type="EMBL" id="MEA5477647.1"/>
    </source>
</evidence>
<sequence length="42" mass="4781">MLARHAQTCYKFSVLNQIVFLSEVENLDNPDGESWKLALATQ</sequence>
<gene>
    <name evidence="1" type="ORF">VB774_08435</name>
</gene>
<dbReference type="Proteomes" id="UP001301388">
    <property type="component" value="Unassembled WGS sequence"/>
</dbReference>
<comment type="caution">
    <text evidence="1">The sequence shown here is derived from an EMBL/GenBank/DDBJ whole genome shotgun (WGS) entry which is preliminary data.</text>
</comment>
<organism evidence="1 2">
    <name type="scientific">Pseudanabaena galeata UHCC 0370</name>
    <dbReference type="NCBI Taxonomy" id="3110310"/>
    <lineage>
        <taxon>Bacteria</taxon>
        <taxon>Bacillati</taxon>
        <taxon>Cyanobacteriota</taxon>
        <taxon>Cyanophyceae</taxon>
        <taxon>Pseudanabaenales</taxon>
        <taxon>Pseudanabaenaceae</taxon>
        <taxon>Pseudanabaena</taxon>
    </lineage>
</organism>
<dbReference type="EMBL" id="JAYGIE010000032">
    <property type="protein sequence ID" value="MEA5477647.1"/>
    <property type="molecule type" value="Genomic_DNA"/>
</dbReference>
<reference evidence="1 2" key="1">
    <citation type="submission" date="2023-12" db="EMBL/GenBank/DDBJ databases">
        <title>Baltic Sea Cyanobacteria.</title>
        <authorList>
            <person name="Delbaje E."/>
            <person name="Fewer D.P."/>
            <person name="Shishido T.K."/>
        </authorList>
    </citation>
    <scope>NUCLEOTIDE SEQUENCE [LARGE SCALE GENOMIC DNA]</scope>
    <source>
        <strain evidence="1 2">UHCC 0370</strain>
    </source>
</reference>